<reference evidence="2" key="1">
    <citation type="submission" date="2023-08" db="EMBL/GenBank/DDBJ databases">
        <title>A de novo genome assembly of Solanum verrucosum Schlechtendal, a Mexican diploid species geographically isolated from the other diploid A-genome species in potato relatives.</title>
        <authorList>
            <person name="Hosaka K."/>
        </authorList>
    </citation>
    <scope>NUCLEOTIDE SEQUENCE</scope>
    <source>
        <tissue evidence="2">Young leaves</tissue>
    </source>
</reference>
<feature type="non-terminal residue" evidence="2">
    <location>
        <position position="70"/>
    </location>
</feature>
<dbReference type="EMBL" id="CP133613">
    <property type="protein sequence ID" value="WMV15290.1"/>
    <property type="molecule type" value="Genomic_DNA"/>
</dbReference>
<evidence type="ECO:0000313" key="1">
    <source>
        <dbReference type="EMBL" id="WMV10829.1"/>
    </source>
</evidence>
<dbReference type="EMBL" id="CP133612">
    <property type="protein sequence ID" value="WMV10829.1"/>
    <property type="molecule type" value="Genomic_DNA"/>
</dbReference>
<dbReference type="Proteomes" id="UP001234989">
    <property type="component" value="Chromosome 1"/>
</dbReference>
<accession>A0AAF0Q4A8</accession>
<protein>
    <submittedName>
        <fullName evidence="2">Uncharacterized protein</fullName>
    </submittedName>
</protein>
<name>A0AAF0Q4A8_SOLVR</name>
<evidence type="ECO:0000313" key="4">
    <source>
        <dbReference type="Proteomes" id="UP001234989"/>
    </source>
</evidence>
<gene>
    <name evidence="1" type="ORF">MTR67_004214</name>
    <name evidence="2" type="ORF">MTR67_008675</name>
    <name evidence="3" type="ORF">MTR67_037524</name>
</gene>
<evidence type="ECO:0000313" key="2">
    <source>
        <dbReference type="EMBL" id="WMV15290.1"/>
    </source>
</evidence>
<organism evidence="2 4">
    <name type="scientific">Solanum verrucosum</name>
    <dbReference type="NCBI Taxonomy" id="315347"/>
    <lineage>
        <taxon>Eukaryota</taxon>
        <taxon>Viridiplantae</taxon>
        <taxon>Streptophyta</taxon>
        <taxon>Embryophyta</taxon>
        <taxon>Tracheophyta</taxon>
        <taxon>Spermatophyta</taxon>
        <taxon>Magnoliopsida</taxon>
        <taxon>eudicotyledons</taxon>
        <taxon>Gunneridae</taxon>
        <taxon>Pentapetalae</taxon>
        <taxon>asterids</taxon>
        <taxon>lamiids</taxon>
        <taxon>Solanales</taxon>
        <taxon>Solanaceae</taxon>
        <taxon>Solanoideae</taxon>
        <taxon>Solaneae</taxon>
        <taxon>Solanum</taxon>
    </lineage>
</organism>
<proteinExistence type="predicted"/>
<sequence length="70" mass="7851">MPLPDSALMRNVGNRLINEELDYDKDKLQILHDQSLALLNACQRPAYEAIITSVDNEEGKLFFIHGHGGT</sequence>
<keyword evidence="4" id="KW-1185">Reference proteome</keyword>
<dbReference type="AlphaFoldDB" id="A0AAF0Q4A8"/>
<evidence type="ECO:0000313" key="3">
    <source>
        <dbReference type="EMBL" id="WMV44139.1"/>
    </source>
</evidence>
<dbReference type="Proteomes" id="UP001234989">
    <property type="component" value="Chromosome 8"/>
</dbReference>
<dbReference type="EMBL" id="CP133619">
    <property type="protein sequence ID" value="WMV44139.1"/>
    <property type="molecule type" value="Genomic_DNA"/>
</dbReference>
<dbReference type="Proteomes" id="UP001234989">
    <property type="component" value="Chromosome 2"/>
</dbReference>